<name>A0A286GTR6_9PROT</name>
<dbReference type="Proteomes" id="UP000219621">
    <property type="component" value="Unassembled WGS sequence"/>
</dbReference>
<evidence type="ECO:0000256" key="1">
    <source>
        <dbReference type="SAM" id="MobiDB-lite"/>
    </source>
</evidence>
<proteinExistence type="predicted"/>
<dbReference type="RefSeq" id="WP_097280536.1">
    <property type="nucleotide sequence ID" value="NZ_OCNJ01000008.1"/>
</dbReference>
<evidence type="ECO:0000313" key="3">
    <source>
        <dbReference type="Proteomes" id="UP000219621"/>
    </source>
</evidence>
<sequence>MTHTPAASDRPDGLRARGPRPTVVRPPEATGQALFQDLMTRLGGRMEPARVNVAALIREAQAVFRHDGRMVASLWRDGTTEITDPAYAGAFDGLRLHAEADAQGLDGQPRLDWLTDTIAASLGEAVTVERWDGAENAPTWRDYLEGRLFTAADHAFGRRPYRLDPAPPAQAGERVRDLWVLNLVREE</sequence>
<reference evidence="2 3" key="1">
    <citation type="submission" date="2017-09" db="EMBL/GenBank/DDBJ databases">
        <authorList>
            <person name="Ehlers B."/>
            <person name="Leendertz F.H."/>
        </authorList>
    </citation>
    <scope>NUCLEOTIDE SEQUENCE [LARGE SCALE GENOMIC DNA]</scope>
    <source>
        <strain evidence="2 3">USBA 140</strain>
    </source>
</reference>
<evidence type="ECO:0000313" key="2">
    <source>
        <dbReference type="EMBL" id="SOD98910.1"/>
    </source>
</evidence>
<dbReference type="OrthoDB" id="7305096at2"/>
<accession>A0A286GTR6</accession>
<organism evidence="2 3">
    <name type="scientific">Caenispirillum bisanense</name>
    <dbReference type="NCBI Taxonomy" id="414052"/>
    <lineage>
        <taxon>Bacteria</taxon>
        <taxon>Pseudomonadati</taxon>
        <taxon>Pseudomonadota</taxon>
        <taxon>Alphaproteobacteria</taxon>
        <taxon>Rhodospirillales</taxon>
        <taxon>Novispirillaceae</taxon>
        <taxon>Caenispirillum</taxon>
    </lineage>
</organism>
<dbReference type="AlphaFoldDB" id="A0A286GTR6"/>
<keyword evidence="3" id="KW-1185">Reference proteome</keyword>
<feature type="region of interest" description="Disordered" evidence="1">
    <location>
        <begin position="1"/>
        <end position="27"/>
    </location>
</feature>
<dbReference type="EMBL" id="OCNJ01000008">
    <property type="protein sequence ID" value="SOD98910.1"/>
    <property type="molecule type" value="Genomic_DNA"/>
</dbReference>
<gene>
    <name evidence="2" type="ORF">SAMN05421508_108136</name>
</gene>
<protein>
    <submittedName>
        <fullName evidence="2">Uncharacterized protein</fullName>
    </submittedName>
</protein>